<feature type="domain" description="P5B-type ATPase N-terminal" evidence="2">
    <location>
        <begin position="34"/>
        <end position="108"/>
    </location>
</feature>
<dbReference type="HOGENOM" id="CLU_1940114_0_0_1"/>
<keyword evidence="1" id="KW-1278">Translocase</keyword>
<comment type="similarity">
    <text evidence="1">Belongs to the cation transport ATPase (P-type) (TC 3.A.3) family. Type V subfamily.</text>
</comment>
<dbReference type="Pfam" id="PF12409">
    <property type="entry name" value="P5-ATPase"/>
    <property type="match status" value="1"/>
</dbReference>
<dbReference type="EC" id="7.2.2.-" evidence="1"/>
<dbReference type="EMBL" id="JH819089">
    <property type="protein sequence ID" value="EKC28853.1"/>
    <property type="molecule type" value="Genomic_DNA"/>
</dbReference>
<comment type="caution">
    <text evidence="1">Lacks conserved residue(s) required for the propagation of feature annotation.</text>
</comment>
<keyword evidence="1" id="KW-0547">Nucleotide-binding</keyword>
<dbReference type="GO" id="GO:0046872">
    <property type="term" value="F:metal ion binding"/>
    <property type="evidence" value="ECO:0007669"/>
    <property type="project" value="UniProtKB-UniRule"/>
</dbReference>
<name>K1Q4N6_MAGGI</name>
<dbReference type="GO" id="GO:0005524">
    <property type="term" value="F:ATP binding"/>
    <property type="evidence" value="ECO:0007669"/>
    <property type="project" value="UniProtKB-UniRule"/>
</dbReference>
<evidence type="ECO:0000256" key="1">
    <source>
        <dbReference type="RuleBase" id="RU362082"/>
    </source>
</evidence>
<keyword evidence="1" id="KW-0067">ATP-binding</keyword>
<reference evidence="3" key="1">
    <citation type="journal article" date="2012" name="Nature">
        <title>The oyster genome reveals stress adaptation and complexity of shell formation.</title>
        <authorList>
            <person name="Zhang G."/>
            <person name="Fang X."/>
            <person name="Guo X."/>
            <person name="Li L."/>
            <person name="Luo R."/>
            <person name="Xu F."/>
            <person name="Yang P."/>
            <person name="Zhang L."/>
            <person name="Wang X."/>
            <person name="Qi H."/>
            <person name="Xiong Z."/>
            <person name="Que H."/>
            <person name="Xie Y."/>
            <person name="Holland P.W."/>
            <person name="Paps J."/>
            <person name="Zhu Y."/>
            <person name="Wu F."/>
            <person name="Chen Y."/>
            <person name="Wang J."/>
            <person name="Peng C."/>
            <person name="Meng J."/>
            <person name="Yang L."/>
            <person name="Liu J."/>
            <person name="Wen B."/>
            <person name="Zhang N."/>
            <person name="Huang Z."/>
            <person name="Zhu Q."/>
            <person name="Feng Y."/>
            <person name="Mount A."/>
            <person name="Hedgecock D."/>
            <person name="Xu Z."/>
            <person name="Liu Y."/>
            <person name="Domazet-Loso T."/>
            <person name="Du Y."/>
            <person name="Sun X."/>
            <person name="Zhang S."/>
            <person name="Liu B."/>
            <person name="Cheng P."/>
            <person name="Jiang X."/>
            <person name="Li J."/>
            <person name="Fan D."/>
            <person name="Wang W."/>
            <person name="Fu W."/>
            <person name="Wang T."/>
            <person name="Wang B."/>
            <person name="Zhang J."/>
            <person name="Peng Z."/>
            <person name="Li Y."/>
            <person name="Li N."/>
            <person name="Wang J."/>
            <person name="Chen M."/>
            <person name="He Y."/>
            <person name="Tan F."/>
            <person name="Song X."/>
            <person name="Zheng Q."/>
            <person name="Huang R."/>
            <person name="Yang H."/>
            <person name="Du X."/>
            <person name="Chen L."/>
            <person name="Yang M."/>
            <person name="Gaffney P.M."/>
            <person name="Wang S."/>
            <person name="Luo L."/>
            <person name="She Z."/>
            <person name="Ming Y."/>
            <person name="Huang W."/>
            <person name="Zhang S."/>
            <person name="Huang B."/>
            <person name="Zhang Y."/>
            <person name="Qu T."/>
            <person name="Ni P."/>
            <person name="Miao G."/>
            <person name="Wang J."/>
            <person name="Wang Q."/>
            <person name="Steinberg C.E."/>
            <person name="Wang H."/>
            <person name="Li N."/>
            <person name="Qian L."/>
            <person name="Zhang G."/>
            <person name="Li Y."/>
            <person name="Yang H."/>
            <person name="Liu X."/>
            <person name="Wang J."/>
            <person name="Yin Y."/>
            <person name="Wang J."/>
        </authorList>
    </citation>
    <scope>NUCLEOTIDE SEQUENCE [LARGE SCALE GENOMIC DNA]</scope>
    <source>
        <strain evidence="3">05x7-T-G4-1.051#20</strain>
    </source>
</reference>
<protein>
    <recommendedName>
        <fullName evidence="1">Cation-transporting ATPase</fullName>
        <ecNumber evidence="1">7.2.2.-</ecNumber>
    </recommendedName>
</protein>
<dbReference type="InParanoid" id="K1Q4N6"/>
<feature type="transmembrane region" description="Helical" evidence="1">
    <location>
        <begin position="50"/>
        <end position="69"/>
    </location>
</feature>
<accession>K1Q4N6</accession>
<comment type="subcellular location">
    <subcellularLocation>
        <location evidence="1">Membrane</location>
        <topology evidence="1">Multi-pass membrane protein</topology>
    </subcellularLocation>
</comment>
<evidence type="ECO:0000259" key="2">
    <source>
        <dbReference type="Pfam" id="PF12409"/>
    </source>
</evidence>
<dbReference type="GO" id="GO:0016020">
    <property type="term" value="C:membrane"/>
    <property type="evidence" value="ECO:0007669"/>
    <property type="project" value="UniProtKB-SubCell"/>
</dbReference>
<keyword evidence="1" id="KW-0479">Metal-binding</keyword>
<gene>
    <name evidence="3" type="ORF">CGI_10019081</name>
</gene>
<dbReference type="AlphaFoldDB" id="K1Q4N6"/>
<keyword evidence="1" id="KW-0472">Membrane</keyword>
<sequence>MTESERGEYHQVKMKAGLDTSLRQDVLYLNKGTDDQMEITGYRPNRMKRWGMYVGYLLTAGILPLVMYWCPHWYIKCTHTQTKLADATKVLLKDQYEQWFVAEIILVTKDGTSNWKTRQMFEMKSKLIHN</sequence>
<keyword evidence="1" id="KW-0460">Magnesium</keyword>
<comment type="catalytic activity">
    <reaction evidence="1">
        <text>ATP + H2O = ADP + phosphate + H(+)</text>
        <dbReference type="Rhea" id="RHEA:13065"/>
        <dbReference type="ChEBI" id="CHEBI:15377"/>
        <dbReference type="ChEBI" id="CHEBI:15378"/>
        <dbReference type="ChEBI" id="CHEBI:30616"/>
        <dbReference type="ChEBI" id="CHEBI:43474"/>
        <dbReference type="ChEBI" id="CHEBI:456216"/>
    </reaction>
</comment>
<evidence type="ECO:0000313" key="3">
    <source>
        <dbReference type="EMBL" id="EKC28853.1"/>
    </source>
</evidence>
<proteinExistence type="inferred from homology"/>
<dbReference type="InterPro" id="IPR047819">
    <property type="entry name" value="P5A-ATPase_N"/>
</dbReference>
<keyword evidence="1" id="KW-1133">Transmembrane helix</keyword>
<organism evidence="3">
    <name type="scientific">Magallana gigas</name>
    <name type="common">Pacific oyster</name>
    <name type="synonym">Crassostrea gigas</name>
    <dbReference type="NCBI Taxonomy" id="29159"/>
    <lineage>
        <taxon>Eukaryota</taxon>
        <taxon>Metazoa</taxon>
        <taxon>Spiralia</taxon>
        <taxon>Lophotrochozoa</taxon>
        <taxon>Mollusca</taxon>
        <taxon>Bivalvia</taxon>
        <taxon>Autobranchia</taxon>
        <taxon>Pteriomorphia</taxon>
        <taxon>Ostreida</taxon>
        <taxon>Ostreoidea</taxon>
        <taxon>Ostreidae</taxon>
        <taxon>Magallana</taxon>
    </lineage>
</organism>
<keyword evidence="1" id="KW-0812">Transmembrane</keyword>
<dbReference type="GO" id="GO:0019829">
    <property type="term" value="F:ATPase-coupled monoatomic cation transmembrane transporter activity"/>
    <property type="evidence" value="ECO:0007669"/>
    <property type="project" value="UniProtKB-UniRule"/>
</dbReference>